<dbReference type="InterPro" id="IPR016174">
    <property type="entry name" value="Di-haem_cyt_TM"/>
</dbReference>
<dbReference type="eggNOG" id="COG3658">
    <property type="taxonomic scope" value="Bacteria"/>
</dbReference>
<dbReference type="GO" id="GO:0022904">
    <property type="term" value="P:respiratory electron transport chain"/>
    <property type="evidence" value="ECO:0007669"/>
    <property type="project" value="InterPro"/>
</dbReference>
<dbReference type="PANTHER" id="PTHR30485">
    <property type="entry name" value="NI/FE-HYDROGENASE 1 B-TYPE CYTOCHROME SUBUNIT"/>
    <property type="match status" value="1"/>
</dbReference>
<dbReference type="InterPro" id="IPR018588">
    <property type="entry name" value="Dihaem_cytochrome-c"/>
</dbReference>
<keyword evidence="5 9" id="KW-1133">Transmembrane helix</keyword>
<dbReference type="GO" id="GO:0005886">
    <property type="term" value="C:plasma membrane"/>
    <property type="evidence" value="ECO:0007669"/>
    <property type="project" value="UniProtKB-SubCell"/>
</dbReference>
<proteinExistence type="predicted"/>
<keyword evidence="3 9" id="KW-0812">Transmembrane</keyword>
<evidence type="ECO:0000256" key="9">
    <source>
        <dbReference type="SAM" id="Phobius"/>
    </source>
</evidence>
<dbReference type="RefSeq" id="WP_021288140.1">
    <property type="nucleotide sequence ID" value="NZ_AUPZ01000013.1"/>
</dbReference>
<organism evidence="11 12">
    <name type="scientific">Sulfurimonas hongkongensis</name>
    <dbReference type="NCBI Taxonomy" id="1172190"/>
    <lineage>
        <taxon>Bacteria</taxon>
        <taxon>Pseudomonadati</taxon>
        <taxon>Campylobacterota</taxon>
        <taxon>Epsilonproteobacteria</taxon>
        <taxon>Campylobacterales</taxon>
        <taxon>Sulfurimonadaceae</taxon>
        <taxon>Sulfurimonas</taxon>
    </lineage>
</organism>
<dbReference type="OrthoDB" id="196472at2"/>
<keyword evidence="12" id="KW-1185">Reference proteome</keyword>
<evidence type="ECO:0000256" key="2">
    <source>
        <dbReference type="ARBA" id="ARBA00022475"/>
    </source>
</evidence>
<dbReference type="PATRIC" id="fig|1172190.3.peg.1829"/>
<dbReference type="InterPro" id="IPR011577">
    <property type="entry name" value="Cyt_b561_bac/Ni-Hgenase"/>
</dbReference>
<dbReference type="PANTHER" id="PTHR30485:SF2">
    <property type="entry name" value="BLL0597 PROTEIN"/>
    <property type="match status" value="1"/>
</dbReference>
<feature type="domain" description="Cytochrome c" evidence="10">
    <location>
        <begin position="230"/>
        <end position="370"/>
    </location>
</feature>
<evidence type="ECO:0000259" key="10">
    <source>
        <dbReference type="PROSITE" id="PS51007"/>
    </source>
</evidence>
<keyword evidence="8" id="KW-0349">Heme</keyword>
<gene>
    <name evidence="11" type="ORF">M947_09460</name>
</gene>
<dbReference type="STRING" id="1172190.M947_09460"/>
<feature type="transmembrane region" description="Helical" evidence="9">
    <location>
        <begin position="93"/>
        <end position="118"/>
    </location>
</feature>
<accession>T0JBP6</accession>
<keyword evidence="7 9" id="KW-0472">Membrane</keyword>
<dbReference type="InterPro" id="IPR009056">
    <property type="entry name" value="Cyt_c-like_dom"/>
</dbReference>
<comment type="caution">
    <text evidence="11">The sequence shown here is derived from an EMBL/GenBank/DDBJ whole genome shotgun (WGS) entry which is preliminary data.</text>
</comment>
<dbReference type="GO" id="GO:0009055">
    <property type="term" value="F:electron transfer activity"/>
    <property type="evidence" value="ECO:0007669"/>
    <property type="project" value="InterPro"/>
</dbReference>
<evidence type="ECO:0000313" key="11">
    <source>
        <dbReference type="EMBL" id="EQB35501.1"/>
    </source>
</evidence>
<dbReference type="PROSITE" id="PS51007">
    <property type="entry name" value="CYTC"/>
    <property type="match status" value="1"/>
</dbReference>
<dbReference type="Gene3D" id="1.20.950.20">
    <property type="entry name" value="Transmembrane di-heme cytochromes, Chain C"/>
    <property type="match status" value="1"/>
</dbReference>
<feature type="transmembrane region" description="Helical" evidence="9">
    <location>
        <begin position="145"/>
        <end position="162"/>
    </location>
</feature>
<dbReference type="InterPro" id="IPR051542">
    <property type="entry name" value="Hydrogenase_cytochrome"/>
</dbReference>
<protein>
    <recommendedName>
        <fullName evidence="10">Cytochrome c domain-containing protein</fullName>
    </recommendedName>
</protein>
<dbReference type="GO" id="GO:0020037">
    <property type="term" value="F:heme binding"/>
    <property type="evidence" value="ECO:0007669"/>
    <property type="project" value="InterPro"/>
</dbReference>
<comment type="subcellular location">
    <subcellularLocation>
        <location evidence="1">Cell membrane</location>
        <topology evidence="1">Multi-pass membrane protein</topology>
    </subcellularLocation>
</comment>
<evidence type="ECO:0000256" key="7">
    <source>
        <dbReference type="ARBA" id="ARBA00023136"/>
    </source>
</evidence>
<keyword evidence="6 8" id="KW-0408">Iron</keyword>
<evidence type="ECO:0000256" key="4">
    <source>
        <dbReference type="ARBA" id="ARBA00022723"/>
    </source>
</evidence>
<feature type="transmembrane region" description="Helical" evidence="9">
    <location>
        <begin position="198"/>
        <end position="216"/>
    </location>
</feature>
<dbReference type="Pfam" id="PF09626">
    <property type="entry name" value="DHC"/>
    <property type="match status" value="1"/>
</dbReference>
<keyword evidence="2" id="KW-1003">Cell membrane</keyword>
<name>T0JBP6_9BACT</name>
<dbReference type="AlphaFoldDB" id="T0JBP6"/>
<keyword evidence="4 8" id="KW-0479">Metal-binding</keyword>
<feature type="transmembrane region" description="Helical" evidence="9">
    <location>
        <begin position="12"/>
        <end position="27"/>
    </location>
</feature>
<sequence>MKSYIWSLPTRVFHWLFVVLILLAFLTDDDKLLNYHAIIGYGILTLLVFRFFWGYLGPKNSRFKDFPMALRDIKEFISNIFSSKQKYVGHNPIASYVMIGIFIVVFLTIITGILTFGIQEGKGLLSSLNSGFFKEMELFEDIHEFLSSILIALIVLHLLGILSDRVLHAKHETLNSIFSGYKVTKEDESIKLTIFQKLLAALFLAIFIAFLLFNLITPSNPLIVSSHKGVDYKKQNELFVKECASCHTLYPPHTLPKRSWIALMSDLENHFEDDASLDEEDNKNILDFLLKNSAETSTQEVSVKILNSIKNKDIIAITHTDFFKTRHKDISKEVFAHADVKSRANCKACHSDIEKGLIEDDKIKNIRAFM</sequence>
<evidence type="ECO:0000256" key="5">
    <source>
        <dbReference type="ARBA" id="ARBA00022989"/>
    </source>
</evidence>
<reference evidence="11 12" key="1">
    <citation type="submission" date="2013-07" db="EMBL/GenBank/DDBJ databases">
        <title>Sulfurimonas hongkongensis AST-10 Genome Sequencing.</title>
        <authorList>
            <person name="Cai L."/>
            <person name="Zhang T."/>
        </authorList>
    </citation>
    <scope>NUCLEOTIDE SEQUENCE [LARGE SCALE GENOMIC DNA]</scope>
    <source>
        <strain evidence="11 12">AST-10</strain>
    </source>
</reference>
<dbReference type="EMBL" id="AUPZ01000013">
    <property type="protein sequence ID" value="EQB35501.1"/>
    <property type="molecule type" value="Genomic_DNA"/>
</dbReference>
<evidence type="ECO:0000256" key="3">
    <source>
        <dbReference type="ARBA" id="ARBA00022692"/>
    </source>
</evidence>
<evidence type="ECO:0000313" key="12">
    <source>
        <dbReference type="Proteomes" id="UP000015520"/>
    </source>
</evidence>
<dbReference type="Pfam" id="PF01292">
    <property type="entry name" value="Ni_hydr_CYTB"/>
    <property type="match status" value="1"/>
</dbReference>
<feature type="transmembrane region" description="Helical" evidence="9">
    <location>
        <begin position="33"/>
        <end position="53"/>
    </location>
</feature>
<evidence type="ECO:0000256" key="1">
    <source>
        <dbReference type="ARBA" id="ARBA00004651"/>
    </source>
</evidence>
<dbReference type="Proteomes" id="UP000015520">
    <property type="component" value="Unassembled WGS sequence"/>
</dbReference>
<dbReference type="SUPFAM" id="SSF81342">
    <property type="entry name" value="Transmembrane di-heme cytochromes"/>
    <property type="match status" value="1"/>
</dbReference>
<evidence type="ECO:0000256" key="8">
    <source>
        <dbReference type="PROSITE-ProRule" id="PRU00433"/>
    </source>
</evidence>
<evidence type="ECO:0000256" key="6">
    <source>
        <dbReference type="ARBA" id="ARBA00023004"/>
    </source>
</evidence>
<dbReference type="GO" id="GO:0046872">
    <property type="term" value="F:metal ion binding"/>
    <property type="evidence" value="ECO:0007669"/>
    <property type="project" value="UniProtKB-KW"/>
</dbReference>